<feature type="compositionally biased region" description="Polar residues" evidence="1">
    <location>
        <begin position="593"/>
        <end position="607"/>
    </location>
</feature>
<dbReference type="Proteomes" id="UP000504638">
    <property type="component" value="Unplaced"/>
</dbReference>
<feature type="region of interest" description="Disordered" evidence="1">
    <location>
        <begin position="1096"/>
        <end position="1184"/>
    </location>
</feature>
<feature type="region of interest" description="Disordered" evidence="1">
    <location>
        <begin position="824"/>
        <end position="904"/>
    </location>
</feature>
<reference evidence="3 5" key="1">
    <citation type="submission" date="2020-01" db="EMBL/GenBank/DDBJ databases">
        <authorList>
            <consortium name="DOE Joint Genome Institute"/>
            <person name="Haridas S."/>
            <person name="Albert R."/>
            <person name="Binder M."/>
            <person name="Bloem J."/>
            <person name="Labutti K."/>
            <person name="Salamov A."/>
            <person name="Andreopoulos B."/>
            <person name="Baker S.E."/>
            <person name="Barry K."/>
            <person name="Bills G."/>
            <person name="Bluhm B.H."/>
            <person name="Cannon C."/>
            <person name="Castanera R."/>
            <person name="Culley D.E."/>
            <person name="Daum C."/>
            <person name="Ezra D."/>
            <person name="Gonzalez J.B."/>
            <person name="Henrissat B."/>
            <person name="Kuo A."/>
            <person name="Liang C."/>
            <person name="Lipzen A."/>
            <person name="Lutzoni F."/>
            <person name="Magnuson J."/>
            <person name="Mondo S."/>
            <person name="Nolan M."/>
            <person name="Ohm R."/>
            <person name="Pangilinan J."/>
            <person name="Park H.-J."/>
            <person name="Ramirez L."/>
            <person name="Alfaro M."/>
            <person name="Sun H."/>
            <person name="Tritt A."/>
            <person name="Yoshinaga Y."/>
            <person name="Zwiers L.-H."/>
            <person name="Turgeon B.G."/>
            <person name="Goodwin S.B."/>
            <person name="Spatafora J.W."/>
            <person name="Crous P.W."/>
            <person name="Grigoriev I.V."/>
        </authorList>
    </citation>
    <scope>NUCLEOTIDE SEQUENCE</scope>
    <source>
        <strain evidence="3 5">CBS 781.70</strain>
    </source>
</reference>
<reference evidence="5" key="2">
    <citation type="submission" date="2020-04" db="EMBL/GenBank/DDBJ databases">
        <authorList>
            <consortium name="NCBI Genome Project"/>
        </authorList>
    </citation>
    <scope>NUCLEOTIDE SEQUENCE</scope>
    <source>
        <strain evidence="5">CBS 781.70</strain>
    </source>
</reference>
<feature type="region of interest" description="Disordered" evidence="1">
    <location>
        <begin position="118"/>
        <end position="137"/>
    </location>
</feature>
<organism evidence="3">
    <name type="scientific">Eremomyces bilateralis CBS 781.70</name>
    <dbReference type="NCBI Taxonomy" id="1392243"/>
    <lineage>
        <taxon>Eukaryota</taxon>
        <taxon>Fungi</taxon>
        <taxon>Dikarya</taxon>
        <taxon>Ascomycota</taxon>
        <taxon>Pezizomycotina</taxon>
        <taxon>Dothideomycetes</taxon>
        <taxon>Dothideomycetes incertae sedis</taxon>
        <taxon>Eremomycetales</taxon>
        <taxon>Eremomycetaceae</taxon>
        <taxon>Eremomyces</taxon>
    </lineage>
</organism>
<feature type="compositionally biased region" description="Basic and acidic residues" evidence="1">
    <location>
        <begin position="613"/>
        <end position="632"/>
    </location>
</feature>
<dbReference type="SMART" id="SM00355">
    <property type="entry name" value="ZnF_C2H2"/>
    <property type="match status" value="2"/>
</dbReference>
<gene>
    <name evidence="3 5" type="ORF">P152DRAFT_475563</name>
</gene>
<feature type="region of interest" description="Disordered" evidence="1">
    <location>
        <begin position="278"/>
        <end position="344"/>
    </location>
</feature>
<feature type="compositionally biased region" description="Basic residues" evidence="1">
    <location>
        <begin position="842"/>
        <end position="853"/>
    </location>
</feature>
<feature type="compositionally biased region" description="Polar residues" evidence="1">
    <location>
        <begin position="183"/>
        <end position="210"/>
    </location>
</feature>
<feature type="compositionally biased region" description="Polar residues" evidence="1">
    <location>
        <begin position="945"/>
        <end position="955"/>
    </location>
</feature>
<feature type="domain" description="C2H2-type" evidence="2">
    <location>
        <begin position="998"/>
        <end position="1021"/>
    </location>
</feature>
<evidence type="ECO:0000256" key="1">
    <source>
        <dbReference type="SAM" id="MobiDB-lite"/>
    </source>
</evidence>
<feature type="region of interest" description="Disordered" evidence="1">
    <location>
        <begin position="375"/>
        <end position="413"/>
    </location>
</feature>
<feature type="compositionally biased region" description="Polar residues" evidence="1">
    <location>
        <begin position="154"/>
        <end position="172"/>
    </location>
</feature>
<feature type="region of interest" description="Disordered" evidence="1">
    <location>
        <begin position="519"/>
        <end position="632"/>
    </location>
</feature>
<dbReference type="EMBL" id="ML975166">
    <property type="protein sequence ID" value="KAF1810334.1"/>
    <property type="molecule type" value="Genomic_DNA"/>
</dbReference>
<dbReference type="GeneID" id="54421999"/>
<feature type="compositionally biased region" description="Basic residues" evidence="1">
    <location>
        <begin position="1113"/>
        <end position="1124"/>
    </location>
</feature>
<feature type="compositionally biased region" description="Basic and acidic residues" evidence="1">
    <location>
        <begin position="283"/>
        <end position="331"/>
    </location>
</feature>
<feature type="compositionally biased region" description="Basic and acidic residues" evidence="1">
    <location>
        <begin position="173"/>
        <end position="182"/>
    </location>
</feature>
<feature type="region of interest" description="Disordered" evidence="1">
    <location>
        <begin position="68"/>
        <end position="93"/>
    </location>
</feature>
<feature type="compositionally biased region" description="Polar residues" evidence="1">
    <location>
        <begin position="379"/>
        <end position="390"/>
    </location>
</feature>
<name>A0A6G1FX32_9PEZI</name>
<evidence type="ECO:0000259" key="2">
    <source>
        <dbReference type="PROSITE" id="PS00028"/>
    </source>
</evidence>
<dbReference type="AlphaFoldDB" id="A0A6G1FX32"/>
<dbReference type="OrthoDB" id="5424797at2759"/>
<feature type="compositionally biased region" description="Polar residues" evidence="1">
    <location>
        <begin position="75"/>
        <end position="93"/>
    </location>
</feature>
<reference evidence="5" key="3">
    <citation type="submission" date="2025-04" db="UniProtKB">
        <authorList>
            <consortium name="RefSeq"/>
        </authorList>
    </citation>
    <scope>IDENTIFICATION</scope>
    <source>
        <strain evidence="5">CBS 781.70</strain>
    </source>
</reference>
<dbReference type="Gene3D" id="3.30.160.60">
    <property type="entry name" value="Classic Zinc Finger"/>
    <property type="match status" value="1"/>
</dbReference>
<evidence type="ECO:0000313" key="5">
    <source>
        <dbReference type="RefSeq" id="XP_033531965.1"/>
    </source>
</evidence>
<evidence type="ECO:0000313" key="4">
    <source>
        <dbReference type="Proteomes" id="UP000504638"/>
    </source>
</evidence>
<keyword evidence="4" id="KW-1185">Reference proteome</keyword>
<feature type="region of interest" description="Disordered" evidence="1">
    <location>
        <begin position="25"/>
        <end position="52"/>
    </location>
</feature>
<dbReference type="RefSeq" id="XP_033531965.1">
    <property type="nucleotide sequence ID" value="XM_033681429.1"/>
</dbReference>
<feature type="region of interest" description="Disordered" evidence="1">
    <location>
        <begin position="933"/>
        <end position="960"/>
    </location>
</feature>
<protein>
    <recommendedName>
        <fullName evidence="2">C2H2-type domain-containing protein</fullName>
    </recommendedName>
</protein>
<proteinExistence type="predicted"/>
<feature type="compositionally biased region" description="Basic and acidic residues" evidence="1">
    <location>
        <begin position="1131"/>
        <end position="1150"/>
    </location>
</feature>
<accession>A0A6G1FX32</accession>
<dbReference type="InterPro" id="IPR013087">
    <property type="entry name" value="Znf_C2H2_type"/>
</dbReference>
<evidence type="ECO:0000313" key="3">
    <source>
        <dbReference type="EMBL" id="KAF1810334.1"/>
    </source>
</evidence>
<sequence length="1184" mass="128971">MSQYPNYFGHNTHQTGQAVYNTYQQSQGHSYPTSTASSQYQHTATASGNSYGSNPWYRADGNHTAYGTSVGAPRISNSDQTRTTSIRTSGLPQYNLSLNNSGYATNICTTDPLGNTTSYGSSANTTRQPQMQYSTTQDYSVAQNAYAGQARPPSVNSVSSGRVTSHQRQSPSVHDRQQHEQSQHAISNLQQPQRVQDPIQRSTSPAQLQASRNLQNVSRGYGDQWLISRTLPAVTQPASSMHPSLFAPVEPQAITVDPTQVYDPRAEHQRRLEAARLQAAEEEATRAAQEDEEKRLAQEAEEKKQAEGAERARKEAERKAEEAWRIKTAEPKKKKTQKKKPVEEDDAAQFMALVARMKEKNPSLLAQMLSETKTDLSPAASSTAPKQSSKPLGGFGAANRAKPLPAQARPTPAPALPCPTIPTSTPIPGQKSTRPPGTTVWPIEKKGKISEAAAQYLNGIPTNAGNPVTKELVHAMLDDNPSYIGLCDRLERMGLRLERGTFARTLLSAAPDVNAAAPQKTAAPHGVASPTIPPPIPLQPHTQATPWLPSAQDISSFPHPGQGGPAYGEPSQGVIQSPYFVNRPEPSPGIASSVDSPASSKPRTKVTTLPKPIRLDEKHPVKPPATKEEAARKRNFSEIADLSMMSSDEDDLPPLKMMKLAPYTVQYATQPPYPRPNQGQVVNGASNIDPQIQSQADQNGQMHMVMNAPTLASNTYRPHISDDVKLADPIQRQDAIRRSHYNVKTIARDVLIATGKWPDLRALNYHLEPLRQNMRQIDGNSDLSTLHWNIIDPGEPDDLQQDNADSVISDADDEGEETVNMNVLVPREQSVTTVGSAESARPHHVGIKPRRGRPPPAGRRQAPGSHFVNYSDSARPSAHLSQPNPKPKPQAINNSPGPAGGMGYAAFRSHQVDADGNPVKKKGRPVGWRKSIHSKAVQGQHHSGPPSQAATNSGAVHSPHLARIGTGGILMVNARLGQHESPAAAKRLRSPGRLEFACRWKGCGASLHNLETLKKHVLKMHGKPDEASRKFACAWQGCGKYPELSTFPLFWQHIDDSHLIPLSWTHGDGPVSGVSDYDTELSDVYLRDSRGRQVTPRISLSDNFGETPISHRPVPRPRPPRRPPLHGPGKKTPEEKASESVQVLERKKELIGPGIDKGGATLANEKRRAGFIDDAGFEEEVDSD</sequence>
<dbReference type="PROSITE" id="PS00028">
    <property type="entry name" value="ZINC_FINGER_C2H2_1"/>
    <property type="match status" value="1"/>
</dbReference>
<feature type="compositionally biased region" description="Polar residues" evidence="1">
    <location>
        <begin position="868"/>
        <end position="883"/>
    </location>
</feature>
<feature type="region of interest" description="Disordered" evidence="1">
    <location>
        <begin position="148"/>
        <end position="210"/>
    </location>
</feature>
<feature type="compositionally biased region" description="Acidic residues" evidence="1">
    <location>
        <begin position="1175"/>
        <end position="1184"/>
    </location>
</feature>